<dbReference type="AlphaFoldDB" id="A0AAV7FEJ3"/>
<dbReference type="EMBL" id="JAINDJ010000002">
    <property type="protein sequence ID" value="KAG9459004.1"/>
    <property type="molecule type" value="Genomic_DNA"/>
</dbReference>
<dbReference type="SUPFAM" id="SSF53474">
    <property type="entry name" value="alpha/beta-Hydrolases"/>
    <property type="match status" value="1"/>
</dbReference>
<dbReference type="PANTHER" id="PTHR45763">
    <property type="entry name" value="HYDROLASE, ALPHA/BETA FOLD FAMILY PROTEIN, EXPRESSED-RELATED"/>
    <property type="match status" value="1"/>
</dbReference>
<keyword evidence="4" id="KW-1185">Reference proteome</keyword>
<dbReference type="Proteomes" id="UP000825729">
    <property type="component" value="Unassembled WGS sequence"/>
</dbReference>
<organism evidence="3 4">
    <name type="scientific">Aristolochia fimbriata</name>
    <name type="common">White veined hardy Dutchman's pipe vine</name>
    <dbReference type="NCBI Taxonomy" id="158543"/>
    <lineage>
        <taxon>Eukaryota</taxon>
        <taxon>Viridiplantae</taxon>
        <taxon>Streptophyta</taxon>
        <taxon>Embryophyta</taxon>
        <taxon>Tracheophyta</taxon>
        <taxon>Spermatophyta</taxon>
        <taxon>Magnoliopsida</taxon>
        <taxon>Magnoliidae</taxon>
        <taxon>Piperales</taxon>
        <taxon>Aristolochiaceae</taxon>
        <taxon>Aristolochia</taxon>
    </lineage>
</organism>
<dbReference type="InterPro" id="IPR000073">
    <property type="entry name" value="AB_hydrolase_1"/>
</dbReference>
<evidence type="ECO:0000313" key="4">
    <source>
        <dbReference type="Proteomes" id="UP000825729"/>
    </source>
</evidence>
<feature type="domain" description="AB hydrolase-1" evidence="2">
    <location>
        <begin position="66"/>
        <end position="327"/>
    </location>
</feature>
<accession>A0AAV7FEJ3</accession>
<gene>
    <name evidence="3" type="ORF">H6P81_003512</name>
</gene>
<dbReference type="InterPro" id="IPR029058">
    <property type="entry name" value="AB_hydrolase_fold"/>
</dbReference>
<dbReference type="PANTHER" id="PTHR45763:SF51">
    <property type="entry name" value="ALPHA_BETA-HYDROLASES SUPERFAMILY PROTEIN"/>
    <property type="match status" value="1"/>
</dbReference>
<feature type="chain" id="PRO_5044000799" description="AB hydrolase-1 domain-containing protein" evidence="1">
    <location>
        <begin position="21"/>
        <end position="349"/>
    </location>
</feature>
<evidence type="ECO:0000256" key="1">
    <source>
        <dbReference type="SAM" id="SignalP"/>
    </source>
</evidence>
<proteinExistence type="predicted"/>
<reference evidence="3 4" key="1">
    <citation type="submission" date="2021-07" db="EMBL/GenBank/DDBJ databases">
        <title>The Aristolochia fimbriata genome: insights into angiosperm evolution, floral development and chemical biosynthesis.</title>
        <authorList>
            <person name="Jiao Y."/>
        </authorList>
    </citation>
    <scope>NUCLEOTIDE SEQUENCE [LARGE SCALE GENOMIC DNA]</scope>
    <source>
        <strain evidence="3">IBCAS-2021</strain>
        <tissue evidence="3">Leaf</tissue>
    </source>
</reference>
<evidence type="ECO:0000259" key="2">
    <source>
        <dbReference type="Pfam" id="PF12697"/>
    </source>
</evidence>
<evidence type="ECO:0000313" key="3">
    <source>
        <dbReference type="EMBL" id="KAG9459004.1"/>
    </source>
</evidence>
<dbReference type="Pfam" id="PF12697">
    <property type="entry name" value="Abhydrolase_6"/>
    <property type="match status" value="1"/>
</dbReference>
<protein>
    <recommendedName>
        <fullName evidence="2">AB hydrolase-1 domain-containing protein</fullName>
    </recommendedName>
</protein>
<comment type="caution">
    <text evidence="3">The sequence shown here is derived from an EMBL/GenBank/DDBJ whole genome shotgun (WGS) entry which is preliminary data.</text>
</comment>
<keyword evidence="1" id="KW-0732">Signal</keyword>
<dbReference type="Gene3D" id="3.40.50.1820">
    <property type="entry name" value="alpha/beta hydrolase"/>
    <property type="match status" value="1"/>
</dbReference>
<dbReference type="FunFam" id="3.40.50.1820:FF:000270">
    <property type="entry name" value="Alpha/beta-Hydrolases superfamily protein"/>
    <property type="match status" value="1"/>
</dbReference>
<name>A0AAV7FEJ3_ARIFI</name>
<sequence>MIGRLALVLLVAVLGWCYQAIQPPPPKICGSPNGPPVVSKRVRLSDGRHLAYKETGVPKDKATYKIVIAHGWTGSKDHTIPASNELVEELGIYFVSFDRAGYGESDPYPGRSVKSEAFDIEQLADGLGLGDRFYVIGVSMGGYPVYACLKYIPHRLAGAGLIVPVINYWWPSLPSNLSREALGRRRVSDRRMFSIAHYAPSLINWWMTQKWFVSSDILAAHPDIYSPHDREILERMNKSKSVAMRRIATQQGDFESLYRDLIVGFGKWEFDPLLLDYPFPDNEASVHLWQGREDRFVPCSLQRYVAAKLPWIKYHEIPHGGHLFVMDKEYADVIIKALVLGEETSTEHS</sequence>
<feature type="signal peptide" evidence="1">
    <location>
        <begin position="1"/>
        <end position="20"/>
    </location>
</feature>